<dbReference type="SUPFAM" id="SSF50331">
    <property type="entry name" value="MOP-like"/>
    <property type="match status" value="1"/>
</dbReference>
<keyword evidence="6" id="KW-0762">Sugar transport</keyword>
<dbReference type="InterPro" id="IPR015855">
    <property type="entry name" value="ABC_transpr_MalK-like"/>
</dbReference>
<dbReference type="SMART" id="SM00382">
    <property type="entry name" value="AAA"/>
    <property type="match status" value="1"/>
</dbReference>
<dbReference type="AlphaFoldDB" id="A0A420WPD8"/>
<dbReference type="EMBL" id="RBIG01000001">
    <property type="protein sequence ID" value="RKQ72908.1"/>
    <property type="molecule type" value="Genomic_DNA"/>
</dbReference>
<dbReference type="Gene3D" id="3.40.50.300">
    <property type="entry name" value="P-loop containing nucleotide triphosphate hydrolases"/>
    <property type="match status" value="1"/>
</dbReference>
<evidence type="ECO:0000313" key="7">
    <source>
        <dbReference type="Proteomes" id="UP000277424"/>
    </source>
</evidence>
<keyword evidence="4 6" id="KW-0067">ATP-binding</keyword>
<evidence type="ECO:0000259" key="5">
    <source>
        <dbReference type="PROSITE" id="PS50893"/>
    </source>
</evidence>
<dbReference type="InterPro" id="IPR013611">
    <property type="entry name" value="Transp-assoc_OB_typ2"/>
</dbReference>
<dbReference type="GO" id="GO:0016887">
    <property type="term" value="F:ATP hydrolysis activity"/>
    <property type="evidence" value="ECO:0007669"/>
    <property type="project" value="InterPro"/>
</dbReference>
<dbReference type="Pfam" id="PF08402">
    <property type="entry name" value="TOBE_2"/>
    <property type="match status" value="1"/>
</dbReference>
<dbReference type="PANTHER" id="PTHR43875">
    <property type="entry name" value="MALTODEXTRIN IMPORT ATP-BINDING PROTEIN MSMX"/>
    <property type="match status" value="1"/>
</dbReference>
<dbReference type="PROSITE" id="PS00211">
    <property type="entry name" value="ABC_TRANSPORTER_1"/>
    <property type="match status" value="1"/>
</dbReference>
<gene>
    <name evidence="6" type="ORF">BCL74_0678</name>
</gene>
<dbReference type="GO" id="GO:0015423">
    <property type="term" value="F:ABC-type maltose transporter activity"/>
    <property type="evidence" value="ECO:0007669"/>
    <property type="project" value="TreeGrafter"/>
</dbReference>
<dbReference type="InterPro" id="IPR012340">
    <property type="entry name" value="NA-bd_OB-fold"/>
</dbReference>
<proteinExistence type="inferred from homology"/>
<dbReference type="PANTHER" id="PTHR43875:SF3">
    <property type="entry name" value="MALTOSE_MALTODEXTRIN IMPORT ATP-BINDING PROTEIN MALK"/>
    <property type="match status" value="1"/>
</dbReference>
<comment type="caution">
    <text evidence="6">The sequence shown here is derived from an EMBL/GenBank/DDBJ whole genome shotgun (WGS) entry which is preliminary data.</text>
</comment>
<dbReference type="Pfam" id="PF00005">
    <property type="entry name" value="ABC_tran"/>
    <property type="match status" value="1"/>
</dbReference>
<protein>
    <submittedName>
        <fullName evidence="6">Multiple sugar transport system ATP-binding protein/multiple sugar transport system ATP-binding protein</fullName>
    </submittedName>
</protein>
<feature type="domain" description="ABC transporter" evidence="5">
    <location>
        <begin position="4"/>
        <end position="234"/>
    </location>
</feature>
<keyword evidence="3" id="KW-0547">Nucleotide-binding</keyword>
<evidence type="ECO:0000313" key="6">
    <source>
        <dbReference type="EMBL" id="RKQ72908.1"/>
    </source>
</evidence>
<dbReference type="PROSITE" id="PS50893">
    <property type="entry name" value="ABC_TRANSPORTER_2"/>
    <property type="match status" value="1"/>
</dbReference>
<dbReference type="InterPro" id="IPR047641">
    <property type="entry name" value="ABC_transpr_MalK/UgpC-like"/>
</dbReference>
<dbReference type="Gene3D" id="2.40.50.140">
    <property type="entry name" value="Nucleic acid-binding proteins"/>
    <property type="match status" value="1"/>
</dbReference>
<dbReference type="InterPro" id="IPR003439">
    <property type="entry name" value="ABC_transporter-like_ATP-bd"/>
</dbReference>
<evidence type="ECO:0000256" key="4">
    <source>
        <dbReference type="ARBA" id="ARBA00022840"/>
    </source>
</evidence>
<dbReference type="Proteomes" id="UP000277424">
    <property type="component" value="Unassembled WGS sequence"/>
</dbReference>
<dbReference type="InterPro" id="IPR008995">
    <property type="entry name" value="Mo/tungstate-bd_C_term_dom"/>
</dbReference>
<evidence type="ECO:0000256" key="3">
    <source>
        <dbReference type="ARBA" id="ARBA00022741"/>
    </source>
</evidence>
<reference evidence="6 7" key="1">
    <citation type="submission" date="2018-10" db="EMBL/GenBank/DDBJ databases">
        <title>Comparative analysis of microorganisms from saline springs in Andes Mountain Range, Colombia.</title>
        <authorList>
            <person name="Rubin E."/>
        </authorList>
    </citation>
    <scope>NUCLEOTIDE SEQUENCE [LARGE SCALE GENOMIC DNA]</scope>
    <source>
        <strain evidence="6 7">USBA 36</strain>
    </source>
</reference>
<evidence type="ECO:0000256" key="1">
    <source>
        <dbReference type="ARBA" id="ARBA00005417"/>
    </source>
</evidence>
<dbReference type="InterPro" id="IPR003593">
    <property type="entry name" value="AAA+_ATPase"/>
</dbReference>
<comment type="similarity">
    <text evidence="1">Belongs to the ABC transporter superfamily.</text>
</comment>
<dbReference type="OrthoDB" id="394852at2"/>
<evidence type="ECO:0000256" key="2">
    <source>
        <dbReference type="ARBA" id="ARBA00022448"/>
    </source>
</evidence>
<dbReference type="GO" id="GO:0005524">
    <property type="term" value="F:ATP binding"/>
    <property type="evidence" value="ECO:0007669"/>
    <property type="project" value="UniProtKB-KW"/>
</dbReference>
<dbReference type="InterPro" id="IPR017871">
    <property type="entry name" value="ABC_transporter-like_CS"/>
</dbReference>
<name>A0A420WPD8_9PROT</name>
<dbReference type="NCBIfam" id="NF008653">
    <property type="entry name" value="PRK11650.1"/>
    <property type="match status" value="1"/>
</dbReference>
<sequence>MASVRLEKLRKSFGRTEVIRDIDLEIADGEFVVFVGPSGCGKSTLLRLIAGLEDASGGDIWIGEDKVTATEPAKRGVSMVFQSYALYPHMTVRKNIAFGLSLSGAAKETVHERVGRVAGMLQIGELLDRRPRELSGGQRQRVAIARAIVREPRVFLFDEPLSNLDAALRVQTRVEIAKMHQDLGATMIYVTHDQVEAMTLADRMVVLNGGRVEQAGKPADLYHKPDNLFVAGFLGSPPMNLLPVKAGAAGLDLPGLRKAETLGVRSEDISLNADGPLEAKVTLVEELGETRLVHATLDDGGKGDSVGLAFRHREDPPPKRGDKVRLALDPARCHLFDKEGKRL</sequence>
<dbReference type="RefSeq" id="WP_121217570.1">
    <property type="nucleotide sequence ID" value="NZ_RBIG01000001.1"/>
</dbReference>
<dbReference type="InterPro" id="IPR027417">
    <property type="entry name" value="P-loop_NTPase"/>
</dbReference>
<organism evidence="6 7">
    <name type="scientific">Oceanibaculum indicum</name>
    <dbReference type="NCBI Taxonomy" id="526216"/>
    <lineage>
        <taxon>Bacteria</taxon>
        <taxon>Pseudomonadati</taxon>
        <taxon>Pseudomonadota</taxon>
        <taxon>Alphaproteobacteria</taxon>
        <taxon>Rhodospirillales</taxon>
        <taxon>Oceanibaculaceae</taxon>
        <taxon>Oceanibaculum</taxon>
    </lineage>
</organism>
<dbReference type="FunFam" id="3.40.50.300:FF:000042">
    <property type="entry name" value="Maltose/maltodextrin ABC transporter, ATP-binding protein"/>
    <property type="match status" value="1"/>
</dbReference>
<accession>A0A420WPD8</accession>
<dbReference type="CDD" id="cd03301">
    <property type="entry name" value="ABC_MalK_N"/>
    <property type="match status" value="1"/>
</dbReference>
<keyword evidence="2" id="KW-0813">Transport</keyword>
<dbReference type="SUPFAM" id="SSF52540">
    <property type="entry name" value="P-loop containing nucleoside triphosphate hydrolases"/>
    <property type="match status" value="1"/>
</dbReference>
<dbReference type="GO" id="GO:1990060">
    <property type="term" value="C:maltose transport complex"/>
    <property type="evidence" value="ECO:0007669"/>
    <property type="project" value="TreeGrafter"/>
</dbReference>
<dbReference type="GO" id="GO:0055052">
    <property type="term" value="C:ATP-binding cassette (ABC) transporter complex, substrate-binding subunit-containing"/>
    <property type="evidence" value="ECO:0007669"/>
    <property type="project" value="TreeGrafter"/>
</dbReference>
<dbReference type="Gene3D" id="2.40.50.100">
    <property type="match status" value="2"/>
</dbReference>